<evidence type="ECO:0000259" key="1">
    <source>
        <dbReference type="PROSITE" id="PS51332"/>
    </source>
</evidence>
<evidence type="ECO:0000313" key="2">
    <source>
        <dbReference type="EMBL" id="PKU26604.1"/>
    </source>
</evidence>
<dbReference type="SUPFAM" id="SSF52242">
    <property type="entry name" value="Cobalamin (vitamin B12)-binding domain"/>
    <property type="match status" value="1"/>
</dbReference>
<dbReference type="InterPro" id="IPR003759">
    <property type="entry name" value="Cbl-bd_cap"/>
</dbReference>
<dbReference type="InterPro" id="IPR006158">
    <property type="entry name" value="Cobalamin-bd"/>
</dbReference>
<dbReference type="InterPro" id="IPR036594">
    <property type="entry name" value="Meth_synthase_dom"/>
</dbReference>
<name>A0A2N3Q1S2_9PROT</name>
<gene>
    <name evidence="2" type="ORF">CWS72_01870</name>
</gene>
<dbReference type="GO" id="GO:0031419">
    <property type="term" value="F:cobalamin binding"/>
    <property type="evidence" value="ECO:0007669"/>
    <property type="project" value="InterPro"/>
</dbReference>
<protein>
    <submittedName>
        <fullName evidence="2">Cobalamin B12-binding domain protein</fullName>
    </submittedName>
</protein>
<dbReference type="EMBL" id="PIUM01000001">
    <property type="protein sequence ID" value="PKU26604.1"/>
    <property type="molecule type" value="Genomic_DNA"/>
</dbReference>
<dbReference type="InterPro" id="IPR036724">
    <property type="entry name" value="Cobalamin-bd_sf"/>
</dbReference>
<evidence type="ECO:0000313" key="3">
    <source>
        <dbReference type="Proteomes" id="UP000233293"/>
    </source>
</evidence>
<feature type="domain" description="B12-binding" evidence="1">
    <location>
        <begin position="178"/>
        <end position="305"/>
    </location>
</feature>
<dbReference type="Pfam" id="PF02607">
    <property type="entry name" value="B12-binding_2"/>
    <property type="match status" value="1"/>
</dbReference>
<keyword evidence="3" id="KW-1185">Reference proteome</keyword>
<proteinExistence type="predicted"/>
<dbReference type="Gene3D" id="3.40.50.280">
    <property type="entry name" value="Cobalamin-binding domain"/>
    <property type="match status" value="1"/>
</dbReference>
<dbReference type="Proteomes" id="UP000233293">
    <property type="component" value="Unassembled WGS sequence"/>
</dbReference>
<dbReference type="Gene3D" id="1.10.1240.10">
    <property type="entry name" value="Methionine synthase domain"/>
    <property type="match status" value="1"/>
</dbReference>
<dbReference type="AlphaFoldDB" id="A0A2N3Q1S2"/>
<comment type="caution">
    <text evidence="2">The sequence shown here is derived from an EMBL/GenBank/DDBJ whole genome shotgun (WGS) entry which is preliminary data.</text>
</comment>
<reference evidence="3" key="1">
    <citation type="submission" date="2017-12" db="EMBL/GenBank/DDBJ databases">
        <title>Draft genome sequence of Telmatospirillum siberiense 26-4b1T, an acidotolerant peatland alphaproteobacterium potentially involved in sulfur cycling.</title>
        <authorList>
            <person name="Hausmann B."/>
            <person name="Pjevac P."/>
            <person name="Schreck K."/>
            <person name="Herbold C.W."/>
            <person name="Daims H."/>
            <person name="Wagner M."/>
            <person name="Pester M."/>
            <person name="Loy A."/>
        </authorList>
    </citation>
    <scope>NUCLEOTIDE SEQUENCE [LARGE SCALE GENOMIC DNA]</scope>
    <source>
        <strain evidence="3">26-4b1</strain>
    </source>
</reference>
<dbReference type="GO" id="GO:0046872">
    <property type="term" value="F:metal ion binding"/>
    <property type="evidence" value="ECO:0007669"/>
    <property type="project" value="InterPro"/>
</dbReference>
<dbReference type="Pfam" id="PF02310">
    <property type="entry name" value="B12-binding"/>
    <property type="match status" value="1"/>
</dbReference>
<organism evidence="2 3">
    <name type="scientific">Telmatospirillum siberiense</name>
    <dbReference type="NCBI Taxonomy" id="382514"/>
    <lineage>
        <taxon>Bacteria</taxon>
        <taxon>Pseudomonadati</taxon>
        <taxon>Pseudomonadota</taxon>
        <taxon>Alphaproteobacteria</taxon>
        <taxon>Rhodospirillales</taxon>
        <taxon>Rhodospirillaceae</taxon>
        <taxon>Telmatospirillum</taxon>
    </lineage>
</organism>
<sequence>MLMHLRYLDAAESVDSQCLLLDYLVWLKGRFFYLGFSAADLQSSLQCLADAIAAEGSVRSVRQADMLRRALAELDQQPSEFSSLACSGPPITGAAMQFLSALLAWDLRTAEKLVIGAVNGGVAIPSIYLEVIAPAMHELGRLWYAARISVEQEHYVSSAAQVIMSQLYPRLFAAECKGPVLVAICAEGEPHEIGMRMVADLFQLEGWDTKFLGANVPPEAVVVLADQVRASVVAVSAMIATNVPAVAAQVIMLRAGPGGRGRKILVGGYPFNVDKDLWRRVGADGTAPDGRLAVMEANRLLAGGE</sequence>
<accession>A0A2N3Q1S2</accession>
<dbReference type="PROSITE" id="PS51332">
    <property type="entry name" value="B12_BINDING"/>
    <property type="match status" value="1"/>
</dbReference>